<dbReference type="Proteomes" id="UP000619545">
    <property type="component" value="Unassembled WGS sequence"/>
</dbReference>
<dbReference type="AlphaFoldDB" id="A0A832T6W4"/>
<dbReference type="PANTHER" id="PTHR19431">
    <property type="entry name" value="60S RIBOSOMAL PROTEIN L4"/>
    <property type="match status" value="1"/>
</dbReference>
<dbReference type="PROSITE" id="PS00939">
    <property type="entry name" value="RIBOSOMAL_L1E"/>
    <property type="match status" value="1"/>
</dbReference>
<evidence type="ECO:0000313" key="8">
    <source>
        <dbReference type="EMBL" id="HII70427.1"/>
    </source>
</evidence>
<dbReference type="GO" id="GO:0019843">
    <property type="term" value="F:rRNA binding"/>
    <property type="evidence" value="ECO:0007669"/>
    <property type="project" value="UniProtKB-UniRule"/>
</dbReference>
<dbReference type="FunFam" id="3.40.1370.10:FF:000011">
    <property type="entry name" value="50S ribosomal protein L4"/>
    <property type="match status" value="1"/>
</dbReference>
<keyword evidence="6 7" id="KW-0687">Ribonucleoprotein</keyword>
<dbReference type="InterPro" id="IPR002136">
    <property type="entry name" value="Ribosomal_uL4"/>
</dbReference>
<evidence type="ECO:0000256" key="7">
    <source>
        <dbReference type="HAMAP-Rule" id="MF_01328"/>
    </source>
</evidence>
<dbReference type="HAMAP" id="MF_01328_A">
    <property type="entry name" value="Ribosomal_uL4_A"/>
    <property type="match status" value="1"/>
</dbReference>
<dbReference type="GO" id="GO:0003735">
    <property type="term" value="F:structural constituent of ribosome"/>
    <property type="evidence" value="ECO:0007669"/>
    <property type="project" value="InterPro"/>
</dbReference>
<dbReference type="InterPro" id="IPR019970">
    <property type="entry name" value="Ribosomall_uL4-arc"/>
</dbReference>
<dbReference type="InterPro" id="IPR013000">
    <property type="entry name" value="Ribosomal_uL4_euk/arc_CS"/>
</dbReference>
<gene>
    <name evidence="8" type="primary">rpl4p</name>
    <name evidence="7" type="synonym">rpl4</name>
    <name evidence="8" type="ORF">HA336_04250</name>
</gene>
<dbReference type="SUPFAM" id="SSF52166">
    <property type="entry name" value="Ribosomal protein L4"/>
    <property type="match status" value="1"/>
</dbReference>
<dbReference type="GeneID" id="1477717"/>
<dbReference type="GO" id="GO:1990904">
    <property type="term" value="C:ribonucleoprotein complex"/>
    <property type="evidence" value="ECO:0007669"/>
    <property type="project" value="UniProtKB-KW"/>
</dbReference>
<comment type="function">
    <text evidence="7">Forms part of the polypeptide exit tunnel.</text>
</comment>
<reference evidence="8" key="1">
    <citation type="journal article" date="2020" name="bioRxiv">
        <title>A rank-normalized archaeal taxonomy based on genome phylogeny resolves widespread incomplete and uneven classifications.</title>
        <authorList>
            <person name="Rinke C."/>
            <person name="Chuvochina M."/>
            <person name="Mussig A.J."/>
            <person name="Chaumeil P.-A."/>
            <person name="Waite D.W."/>
            <person name="Whitman W.B."/>
            <person name="Parks D.H."/>
            <person name="Hugenholtz P."/>
        </authorList>
    </citation>
    <scope>NUCLEOTIDE SEQUENCE</scope>
    <source>
        <strain evidence="8">UBA8853</strain>
    </source>
</reference>
<evidence type="ECO:0000256" key="5">
    <source>
        <dbReference type="ARBA" id="ARBA00022980"/>
    </source>
</evidence>
<evidence type="ECO:0000256" key="6">
    <source>
        <dbReference type="ARBA" id="ARBA00023274"/>
    </source>
</evidence>
<evidence type="ECO:0000256" key="4">
    <source>
        <dbReference type="ARBA" id="ARBA00022884"/>
    </source>
</evidence>
<dbReference type="Gene3D" id="3.40.1370.10">
    <property type="match status" value="1"/>
</dbReference>
<dbReference type="InterPro" id="IPR045240">
    <property type="entry name" value="Ribosomal_uL4_euk/arch"/>
</dbReference>
<dbReference type="Pfam" id="PF00573">
    <property type="entry name" value="Ribosomal_L4"/>
    <property type="match status" value="1"/>
</dbReference>
<dbReference type="RefSeq" id="WP_011018784.1">
    <property type="nucleotide sequence ID" value="NZ_DUJS01000004.1"/>
</dbReference>
<protein>
    <recommendedName>
        <fullName evidence="7">Large ribosomal subunit protein uL4</fullName>
    </recommendedName>
</protein>
<comment type="caution">
    <text evidence="8">The sequence shown here is derived from an EMBL/GenBank/DDBJ whole genome shotgun (WGS) entry which is preliminary data.</text>
</comment>
<dbReference type="NCBIfam" id="TIGR03672">
    <property type="entry name" value="rpl4p_arch"/>
    <property type="match status" value="1"/>
</dbReference>
<sequence length="260" mass="28710">MEAPVFNLEGEEVDTVELPSFFEEPVRKDLIRRAVLAAQANRRQPYGTDPRAGFRTSAESWGAGHGVAMVPRVKGRRHPAAGRAARVAQAVGGQKAHAPTPEKDWTQRVNRKERRAALRSALAATAKPEFVKERGHVIDDVPHLPVVVVDELKSLNKAREVREFFKSVGLWADVERAKSNRRIRAGKGKRRGRRYVKPKSVLIVVDEDEGIKLGARNHPGVDVVEAMHLGVEHLAPGAHPGRLTVFTPGALEVLEERLGE</sequence>
<accession>A0A832T6W4</accession>
<dbReference type="GO" id="GO:0005840">
    <property type="term" value="C:ribosome"/>
    <property type="evidence" value="ECO:0007669"/>
    <property type="project" value="UniProtKB-KW"/>
</dbReference>
<dbReference type="InterPro" id="IPR023574">
    <property type="entry name" value="Ribosomal_uL4_dom_sf"/>
</dbReference>
<organism evidence="8 9">
    <name type="scientific">Methanopyrus kandleri</name>
    <dbReference type="NCBI Taxonomy" id="2320"/>
    <lineage>
        <taxon>Archaea</taxon>
        <taxon>Methanobacteriati</taxon>
        <taxon>Methanobacteriota</taxon>
        <taxon>Methanomada group</taxon>
        <taxon>Methanopyri</taxon>
        <taxon>Methanopyrales</taxon>
        <taxon>Methanopyraceae</taxon>
        <taxon>Methanopyrus</taxon>
    </lineage>
</organism>
<evidence type="ECO:0000313" key="9">
    <source>
        <dbReference type="Proteomes" id="UP000619545"/>
    </source>
</evidence>
<keyword evidence="5 7" id="KW-0689">Ribosomal protein</keyword>
<evidence type="ECO:0000256" key="1">
    <source>
        <dbReference type="ARBA" id="ARBA00010528"/>
    </source>
</evidence>
<dbReference type="GO" id="GO:0006412">
    <property type="term" value="P:translation"/>
    <property type="evidence" value="ECO:0007669"/>
    <property type="project" value="UniProtKB-UniRule"/>
</dbReference>
<dbReference type="OMA" id="ALYGTWR"/>
<comment type="subunit">
    <text evidence="2 7">Part of the 50S ribosomal subunit.</text>
</comment>
<comment type="similarity">
    <text evidence="1 7">Belongs to the universal ribosomal protein uL4 family.</text>
</comment>
<name>A0A832T6W4_9EURY</name>
<comment type="function">
    <text evidence="7">One of the primary rRNA binding proteins, this protein initially binds near the 5'-end of the 23S rRNA. It is important during the early stages of 50S assembly. It makes multiple contacts with different domains of the 23S rRNA in the assembled 50S subunit and ribosome.</text>
</comment>
<evidence type="ECO:0000256" key="2">
    <source>
        <dbReference type="ARBA" id="ARBA00011838"/>
    </source>
</evidence>
<dbReference type="EMBL" id="DUJS01000004">
    <property type="protein sequence ID" value="HII70427.1"/>
    <property type="molecule type" value="Genomic_DNA"/>
</dbReference>
<keyword evidence="4 7" id="KW-0694">RNA-binding</keyword>
<proteinExistence type="inferred from homology"/>
<evidence type="ECO:0000256" key="3">
    <source>
        <dbReference type="ARBA" id="ARBA00022730"/>
    </source>
</evidence>
<dbReference type="SMR" id="A0A832T6W4"/>
<keyword evidence="3 7" id="KW-0699">rRNA-binding</keyword>